<evidence type="ECO:0000313" key="1">
    <source>
        <dbReference type="EMBL" id="RDS60446.1"/>
    </source>
</evidence>
<dbReference type="SUPFAM" id="SSF103084">
    <property type="entry name" value="Holliday junction resolvase RusA"/>
    <property type="match status" value="1"/>
</dbReference>
<dbReference type="Gene3D" id="3.30.1330.70">
    <property type="entry name" value="Holliday junction resolvase RusA"/>
    <property type="match status" value="1"/>
</dbReference>
<protein>
    <submittedName>
        <fullName evidence="1">dTDP-glucose pyrophosphorylase</fullName>
    </submittedName>
</protein>
<dbReference type="Proteomes" id="UP000254492">
    <property type="component" value="Unassembled WGS sequence"/>
</dbReference>
<dbReference type="InterPro" id="IPR036614">
    <property type="entry name" value="RusA-like_sf"/>
</dbReference>
<accession>A0ABX9IAX4</accession>
<proteinExistence type="predicted"/>
<organism evidence="1 2">
    <name type="scientific">Weissella thailandensis</name>
    <dbReference type="NCBI Taxonomy" id="89061"/>
    <lineage>
        <taxon>Bacteria</taxon>
        <taxon>Bacillati</taxon>
        <taxon>Bacillota</taxon>
        <taxon>Bacilli</taxon>
        <taxon>Lactobacillales</taxon>
        <taxon>Lactobacillaceae</taxon>
        <taxon>Weissella</taxon>
    </lineage>
</organism>
<reference evidence="1 2" key="1">
    <citation type="submission" date="2018-07" db="EMBL/GenBank/DDBJ databases">
        <title>Genome-based reclassification of Weissella jogaejeotgali as Weissella thailandensis.</title>
        <authorList>
            <person name="Chun J."/>
            <person name="Kim B.-Y."/>
            <person name="Kwak M.-J."/>
        </authorList>
    </citation>
    <scope>NUCLEOTIDE SEQUENCE [LARGE SCALE GENOMIC DNA]</scope>
    <source>
        <strain evidence="1 2">KCTC 3751</strain>
    </source>
</reference>
<dbReference type="RefSeq" id="WP_115470270.1">
    <property type="nucleotide sequence ID" value="NZ_BJEC01000030.1"/>
</dbReference>
<keyword evidence="2" id="KW-1185">Reference proteome</keyword>
<evidence type="ECO:0000313" key="2">
    <source>
        <dbReference type="Proteomes" id="UP000254492"/>
    </source>
</evidence>
<dbReference type="EMBL" id="QRAY01000001">
    <property type="protein sequence ID" value="RDS60446.1"/>
    <property type="molecule type" value="Genomic_DNA"/>
</dbReference>
<gene>
    <name evidence="1" type="ORF">DWV05_00650</name>
</gene>
<name>A0ABX9IAX4_9LACO</name>
<comment type="caution">
    <text evidence="1">The sequence shown here is derived from an EMBL/GenBank/DDBJ whole genome shotgun (WGS) entry which is preliminary data.</text>
</comment>
<sequence length="152" mass="17503">MAKLIIPLTAFMIPKRNKQGVVNSVKITLNEWIDIHGVKKGVGRRIAASYKSRIQAKIMPYVAQAMVDGLPPIDKDTKFHFSWYFPDRRTDLDNWTFTHKFIFDAFQASSVRGRVFMPNDNLKYVVATYDDFMGVDKNNPRVEIDWSNEDGG</sequence>